<dbReference type="GeneID" id="114242877"/>
<evidence type="ECO:0000313" key="5">
    <source>
        <dbReference type="RefSeq" id="XP_028029977.1"/>
    </source>
</evidence>
<gene>
    <name evidence="5" type="primary">LOC114242877</name>
</gene>
<dbReference type="KEGG" id="bman:114242877"/>
<dbReference type="PANTHER" id="PTHR11475:SF86">
    <property type="entry name" value="PEROXIDASE"/>
    <property type="match status" value="1"/>
</dbReference>
<dbReference type="SUPFAM" id="SSF48113">
    <property type="entry name" value="Heme-dependent peroxidases"/>
    <property type="match status" value="1"/>
</dbReference>
<dbReference type="PRINTS" id="PR00457">
    <property type="entry name" value="ANPEROXIDASE"/>
</dbReference>
<feature type="binding site" description="axial binding residue" evidence="2">
    <location>
        <position position="377"/>
    </location>
    <ligand>
        <name>heme b</name>
        <dbReference type="ChEBI" id="CHEBI:60344"/>
    </ligand>
    <ligandPart>
        <name>Fe</name>
        <dbReference type="ChEBI" id="CHEBI:18248"/>
    </ligandPart>
</feature>
<accession>A0A6J2JLR9</accession>
<keyword evidence="2" id="KW-0349">Heme</keyword>
<feature type="signal peptide" evidence="3">
    <location>
        <begin position="1"/>
        <end position="17"/>
    </location>
</feature>
<dbReference type="GO" id="GO:0004601">
    <property type="term" value="F:peroxidase activity"/>
    <property type="evidence" value="ECO:0007669"/>
    <property type="project" value="UniProtKB-KW"/>
</dbReference>
<evidence type="ECO:0000256" key="2">
    <source>
        <dbReference type="PIRSR" id="PIRSR619791-2"/>
    </source>
</evidence>
<proteinExistence type="predicted"/>
<evidence type="ECO:0000256" key="3">
    <source>
        <dbReference type="SAM" id="SignalP"/>
    </source>
</evidence>
<dbReference type="Pfam" id="PF03098">
    <property type="entry name" value="An_peroxidase"/>
    <property type="match status" value="1"/>
</dbReference>
<protein>
    <submittedName>
        <fullName evidence="5">Peroxidase-like</fullName>
    </submittedName>
</protein>
<dbReference type="AlphaFoldDB" id="A0A6J2JLR9"/>
<dbReference type="Proteomes" id="UP000504629">
    <property type="component" value="Unplaced"/>
</dbReference>
<keyword evidence="1" id="KW-0575">Peroxidase</keyword>
<dbReference type="PROSITE" id="PS50292">
    <property type="entry name" value="PEROXIDASE_3"/>
    <property type="match status" value="1"/>
</dbReference>
<reference evidence="5" key="1">
    <citation type="submission" date="2025-08" db="UniProtKB">
        <authorList>
            <consortium name="RefSeq"/>
        </authorList>
    </citation>
    <scope>IDENTIFICATION</scope>
    <source>
        <tissue evidence="5">Silk gland</tissue>
    </source>
</reference>
<evidence type="ECO:0000313" key="4">
    <source>
        <dbReference type="Proteomes" id="UP000504629"/>
    </source>
</evidence>
<sequence length="637" mass="72111">MLRETAAFLLTVSLAYCAFYDTYSGELISDRRAAALGERGLVPWCAIEVDACNPHEGRRTDASCNNLRRPSRGASLTPYYRMLPAQYGAEGRPRVAKSGRPLPDVRTLRVSIMSDGRVAHPHLTQMVTNYNVFIAGDVTSVHDTVNYVAVTTACCSPGGEADPRCLPIRVPDDDVHLRRSNVRCLNLTRAITYQRLGCVSNNVPGERINTATPMLDLSIVYGNNAMAAARGRQYEGGRLRADILKGKDWPPSGSAFCINNEANETRCHDAPTNGANSLLGINMLFLWLYRNHNSIARRLQTLNRCWDDDRIFFTAKEINIAMYLQILYYELMPVVLGKEFLLNNKVIFDVLGHVNDYDDRLMPTVSLEYIIGTRWFHTIQEGRLRLYTKEGKIYDEQPIVDLTLRTGALPINNTLEGVTQGAFRQPCADTDNLVDPDIGERILGRLQFASDVVSSDIMKGRDLGLPPYNDYRRLCGLPVAKKFKDLLRWMRSEQVEAMSLQYESTEDIDLMAGIIAEWPAKDAVVGPTLRCIMATQMKRWRRADRFWYENDIHPGALTQDQLVEIRKISMAKIMCDHGDQVEDIQPNVFILPGYGNELTKCSSLPTLDWQLWKDQSCDKTYKKQDSDLDEYGNVYIY</sequence>
<dbReference type="InterPro" id="IPR037120">
    <property type="entry name" value="Haem_peroxidase_sf_animal"/>
</dbReference>
<keyword evidence="4" id="KW-1185">Reference proteome</keyword>
<dbReference type="PANTHER" id="PTHR11475">
    <property type="entry name" value="OXIDASE/PEROXIDASE"/>
    <property type="match status" value="1"/>
</dbReference>
<dbReference type="InterPro" id="IPR019791">
    <property type="entry name" value="Haem_peroxidase_animal"/>
</dbReference>
<dbReference type="InterPro" id="IPR010255">
    <property type="entry name" value="Haem_peroxidase_sf"/>
</dbReference>
<keyword evidence="3" id="KW-0732">Signal</keyword>
<dbReference type="RefSeq" id="XP_028029977.1">
    <property type="nucleotide sequence ID" value="XM_028174176.1"/>
</dbReference>
<dbReference type="GO" id="GO:0006979">
    <property type="term" value="P:response to oxidative stress"/>
    <property type="evidence" value="ECO:0007669"/>
    <property type="project" value="InterPro"/>
</dbReference>
<organism evidence="4 5">
    <name type="scientific">Bombyx mandarina</name>
    <name type="common">Wild silk moth</name>
    <name type="synonym">Wild silkworm</name>
    <dbReference type="NCBI Taxonomy" id="7092"/>
    <lineage>
        <taxon>Eukaryota</taxon>
        <taxon>Metazoa</taxon>
        <taxon>Ecdysozoa</taxon>
        <taxon>Arthropoda</taxon>
        <taxon>Hexapoda</taxon>
        <taxon>Insecta</taxon>
        <taxon>Pterygota</taxon>
        <taxon>Neoptera</taxon>
        <taxon>Endopterygota</taxon>
        <taxon>Lepidoptera</taxon>
        <taxon>Glossata</taxon>
        <taxon>Ditrysia</taxon>
        <taxon>Bombycoidea</taxon>
        <taxon>Bombycidae</taxon>
        <taxon>Bombycinae</taxon>
        <taxon>Bombyx</taxon>
    </lineage>
</organism>
<keyword evidence="2" id="KW-0479">Metal-binding</keyword>
<dbReference type="OrthoDB" id="823504at2759"/>
<keyword evidence="2" id="KW-0408">Iron</keyword>
<dbReference type="GO" id="GO:0046872">
    <property type="term" value="F:metal ion binding"/>
    <property type="evidence" value="ECO:0007669"/>
    <property type="project" value="UniProtKB-KW"/>
</dbReference>
<dbReference type="SMR" id="A0A6J2JLR9"/>
<evidence type="ECO:0000256" key="1">
    <source>
        <dbReference type="ARBA" id="ARBA00022559"/>
    </source>
</evidence>
<feature type="chain" id="PRO_5027025344" evidence="3">
    <location>
        <begin position="18"/>
        <end position="637"/>
    </location>
</feature>
<name>A0A6J2JLR9_BOMMA</name>
<dbReference type="Gene3D" id="1.10.640.10">
    <property type="entry name" value="Haem peroxidase domain superfamily, animal type"/>
    <property type="match status" value="1"/>
</dbReference>
<keyword evidence="1" id="KW-0560">Oxidoreductase</keyword>
<dbReference type="GO" id="GO:0020037">
    <property type="term" value="F:heme binding"/>
    <property type="evidence" value="ECO:0007669"/>
    <property type="project" value="InterPro"/>
</dbReference>